<dbReference type="EMBL" id="VDEQ01000076">
    <property type="protein sequence ID" value="MQS35561.1"/>
    <property type="molecule type" value="Genomic_DNA"/>
</dbReference>
<evidence type="ECO:0000313" key="2">
    <source>
        <dbReference type="EMBL" id="MQS35561.1"/>
    </source>
</evidence>
<comment type="caution">
    <text evidence="2">The sequence shown here is derived from an EMBL/GenBank/DDBJ whole genome shotgun (WGS) entry which is preliminary data.</text>
</comment>
<keyword evidence="1" id="KW-0812">Transmembrane</keyword>
<dbReference type="RefSeq" id="WP_323371292.1">
    <property type="nucleotide sequence ID" value="NZ_VDEQ01000076.1"/>
</dbReference>
<organism evidence="2 3">
    <name type="scientific">Streptomyces katsurahamanus</name>
    <dbReference type="NCBI Taxonomy" id="2577098"/>
    <lineage>
        <taxon>Bacteria</taxon>
        <taxon>Bacillati</taxon>
        <taxon>Actinomycetota</taxon>
        <taxon>Actinomycetes</taxon>
        <taxon>Kitasatosporales</taxon>
        <taxon>Streptomycetaceae</taxon>
        <taxon>Streptomyces</taxon>
    </lineage>
</organism>
<feature type="transmembrane region" description="Helical" evidence="1">
    <location>
        <begin position="57"/>
        <end position="76"/>
    </location>
</feature>
<evidence type="ECO:0000313" key="3">
    <source>
        <dbReference type="Proteomes" id="UP000460558"/>
    </source>
</evidence>
<reference evidence="2 3" key="1">
    <citation type="submission" date="2019-06" db="EMBL/GenBank/DDBJ databases">
        <title>Comparative genomics and metabolomics analyses of clavulanic acid producing Streptomyces species provides insight into specialized metabolism and evolution of beta-lactam biosynthetic gene clusters.</title>
        <authorList>
            <person name="Moore M.A."/>
            <person name="Cruz-Morales P."/>
            <person name="Barona Gomez F."/>
            <person name="Kapil T."/>
        </authorList>
    </citation>
    <scope>NUCLEOTIDE SEQUENCE [LARGE SCALE GENOMIC DNA]</scope>
    <source>
        <strain evidence="2 3">T-272</strain>
    </source>
</reference>
<protein>
    <recommendedName>
        <fullName evidence="4">Integral membrane protein</fullName>
    </recommendedName>
</protein>
<proteinExistence type="predicted"/>
<gene>
    <name evidence="2" type="ORF">FFZ77_08075</name>
</gene>
<keyword evidence="3" id="KW-1185">Reference proteome</keyword>
<sequence length="89" mass="9273">MLLEALGSILLGFAFAWAADRRLSGRLPARRVVFLTGPLGALFGAGVTHAALGPGHLLGTLAGAALIGAVLLSLLLRPRAHRLRRALPF</sequence>
<name>A0ABW9NQY0_9ACTN</name>
<accession>A0ABW9NQY0</accession>
<keyword evidence="1" id="KW-1133">Transmembrane helix</keyword>
<evidence type="ECO:0000256" key="1">
    <source>
        <dbReference type="SAM" id="Phobius"/>
    </source>
</evidence>
<evidence type="ECO:0008006" key="4">
    <source>
        <dbReference type="Google" id="ProtNLM"/>
    </source>
</evidence>
<keyword evidence="1" id="KW-0472">Membrane</keyword>
<dbReference type="Proteomes" id="UP000460558">
    <property type="component" value="Unassembled WGS sequence"/>
</dbReference>